<dbReference type="AlphaFoldDB" id="A0A249PHS1"/>
<dbReference type="Proteomes" id="UP000217211">
    <property type="component" value="Plasmid pSJ05684b"/>
</dbReference>
<protein>
    <submittedName>
        <fullName evidence="1">Uncharacterized protein</fullName>
    </submittedName>
</protein>
<accession>A0A249PHS1</accession>
<organism evidence="1 2">
    <name type="scientific">Sinorhizobium sojae CCBAU 05684</name>
    <dbReference type="NCBI Taxonomy" id="716928"/>
    <lineage>
        <taxon>Bacteria</taxon>
        <taxon>Pseudomonadati</taxon>
        <taxon>Pseudomonadota</taxon>
        <taxon>Alphaproteobacteria</taxon>
        <taxon>Hyphomicrobiales</taxon>
        <taxon>Rhizobiaceae</taxon>
        <taxon>Sinorhizobium/Ensifer group</taxon>
        <taxon>Sinorhizobium</taxon>
    </lineage>
</organism>
<dbReference type="KEGG" id="esj:SJ05684_b43100"/>
<geneLocation type="plasmid" evidence="2">
    <name>psj05684b</name>
</geneLocation>
<keyword evidence="1" id="KW-0614">Plasmid</keyword>
<sequence>MRRRGFDASLAGLFTQPLVDEVDVEHQSLRRSCFSGSPISNHIP</sequence>
<name>A0A249PHS1_9HYPH</name>
<proteinExistence type="predicted"/>
<reference evidence="1 2" key="1">
    <citation type="submission" date="2017-08" db="EMBL/GenBank/DDBJ databases">
        <title>Multipartite genome sequences of Sinorhizobium species nodulating soybeans.</title>
        <authorList>
            <person name="Tian C.F."/>
        </authorList>
    </citation>
    <scope>NUCLEOTIDE SEQUENCE [LARGE SCALE GENOMIC DNA]</scope>
    <source>
        <strain evidence="1 2">CCBAU 05684</strain>
        <plasmid evidence="2">psj05684b</plasmid>
    </source>
</reference>
<evidence type="ECO:0000313" key="2">
    <source>
        <dbReference type="Proteomes" id="UP000217211"/>
    </source>
</evidence>
<dbReference type="EMBL" id="CP023068">
    <property type="protein sequence ID" value="ASY65292.1"/>
    <property type="molecule type" value="Genomic_DNA"/>
</dbReference>
<keyword evidence="2" id="KW-1185">Reference proteome</keyword>
<evidence type="ECO:0000313" key="1">
    <source>
        <dbReference type="EMBL" id="ASY65292.1"/>
    </source>
</evidence>
<gene>
    <name evidence="1" type="ORF">SJ05684_b43100</name>
</gene>